<feature type="region of interest" description="Disordered" evidence="1">
    <location>
        <begin position="262"/>
        <end position="323"/>
    </location>
</feature>
<feature type="compositionally biased region" description="Basic and acidic residues" evidence="1">
    <location>
        <begin position="374"/>
        <end position="392"/>
    </location>
</feature>
<reference evidence="3" key="1">
    <citation type="journal article" date="2011" name="PLoS Genet.">
        <title>The genome sequence of the leaf-cutter ant Atta cephalotes reveals insights into its obligate symbiotic lifestyle.</title>
        <authorList>
            <person name="Suen G."/>
            <person name="Teiling C."/>
            <person name="Li L."/>
            <person name="Holt C."/>
            <person name="Abouheif E."/>
            <person name="Bornberg-Bauer E."/>
            <person name="Bouffard P."/>
            <person name="Caldera E.J."/>
            <person name="Cash E."/>
            <person name="Cavanaugh A."/>
            <person name="Denas O."/>
            <person name="Elhaik E."/>
            <person name="Fave M.J."/>
            <person name="Gadau J."/>
            <person name="Gibson J.D."/>
            <person name="Graur D."/>
            <person name="Grubbs K.J."/>
            <person name="Hagen D.E."/>
            <person name="Harkins T.T."/>
            <person name="Helmkampf M."/>
            <person name="Hu H."/>
            <person name="Johnson B.R."/>
            <person name="Kim J."/>
            <person name="Marsh S.E."/>
            <person name="Moeller J.A."/>
            <person name="Munoz-Torres M.C."/>
            <person name="Murphy M.C."/>
            <person name="Naughton M.C."/>
            <person name="Nigam S."/>
            <person name="Overson R."/>
            <person name="Rajakumar R."/>
            <person name="Reese J.T."/>
            <person name="Scott J.J."/>
            <person name="Smith C.R."/>
            <person name="Tao S."/>
            <person name="Tsutsui N.D."/>
            <person name="Viljakainen L."/>
            <person name="Wissler L."/>
            <person name="Yandell M.D."/>
            <person name="Zimmer F."/>
            <person name="Taylor J."/>
            <person name="Slater S.C."/>
            <person name="Clifton S.W."/>
            <person name="Warren W.C."/>
            <person name="Elsik C.G."/>
            <person name="Smith C.D."/>
            <person name="Weinstock G.M."/>
            <person name="Gerardo N.M."/>
            <person name="Currie C.R."/>
        </authorList>
    </citation>
    <scope>NUCLEOTIDE SEQUENCE [LARGE SCALE GENOMIC DNA]</scope>
</reference>
<dbReference type="STRING" id="12957.A0A158NT09"/>
<dbReference type="EnsemblMetazoa" id="XM_012205277.1">
    <property type="protein sequence ID" value="XP_012060667.1"/>
    <property type="gene ID" value="LOC105623905"/>
</dbReference>
<feature type="compositionally biased region" description="Basic and acidic residues" evidence="1">
    <location>
        <begin position="552"/>
        <end position="569"/>
    </location>
</feature>
<dbReference type="Proteomes" id="UP000005205">
    <property type="component" value="Unassembled WGS sequence"/>
</dbReference>
<organism evidence="2 3">
    <name type="scientific">Atta cephalotes</name>
    <name type="common">Leafcutter ant</name>
    <dbReference type="NCBI Taxonomy" id="12957"/>
    <lineage>
        <taxon>Eukaryota</taxon>
        <taxon>Metazoa</taxon>
        <taxon>Ecdysozoa</taxon>
        <taxon>Arthropoda</taxon>
        <taxon>Hexapoda</taxon>
        <taxon>Insecta</taxon>
        <taxon>Pterygota</taxon>
        <taxon>Neoptera</taxon>
        <taxon>Endopterygota</taxon>
        <taxon>Hymenoptera</taxon>
        <taxon>Apocrita</taxon>
        <taxon>Aculeata</taxon>
        <taxon>Formicoidea</taxon>
        <taxon>Formicidae</taxon>
        <taxon>Myrmicinae</taxon>
        <taxon>Atta</taxon>
    </lineage>
</organism>
<protein>
    <recommendedName>
        <fullName evidence="4">PB1 domain-containing protein</fullName>
    </recommendedName>
</protein>
<feature type="region of interest" description="Disordered" evidence="1">
    <location>
        <begin position="828"/>
        <end position="862"/>
    </location>
</feature>
<dbReference type="EMBL" id="ADTU01025469">
    <property type="status" value="NOT_ANNOTATED_CDS"/>
    <property type="molecule type" value="Genomic_DNA"/>
</dbReference>
<feature type="region of interest" description="Disordered" evidence="1">
    <location>
        <begin position="552"/>
        <end position="581"/>
    </location>
</feature>
<dbReference type="SUPFAM" id="SSF54277">
    <property type="entry name" value="CAD &amp; PB1 domains"/>
    <property type="match status" value="1"/>
</dbReference>
<feature type="region of interest" description="Disordered" evidence="1">
    <location>
        <begin position="918"/>
        <end position="946"/>
    </location>
</feature>
<evidence type="ECO:0008006" key="4">
    <source>
        <dbReference type="Google" id="ProtNLM"/>
    </source>
</evidence>
<feature type="region of interest" description="Disordered" evidence="1">
    <location>
        <begin position="116"/>
        <end position="146"/>
    </location>
</feature>
<dbReference type="AlphaFoldDB" id="A0A158NT09"/>
<feature type="compositionally biased region" description="Polar residues" evidence="1">
    <location>
        <begin position="828"/>
        <end position="861"/>
    </location>
</feature>
<evidence type="ECO:0000313" key="3">
    <source>
        <dbReference type="Proteomes" id="UP000005205"/>
    </source>
</evidence>
<dbReference type="EMBL" id="ADTU01025470">
    <property type="status" value="NOT_ANNOTATED_CDS"/>
    <property type="molecule type" value="Genomic_DNA"/>
</dbReference>
<dbReference type="KEGG" id="acep:105623905"/>
<feature type="compositionally biased region" description="Low complexity" evidence="1">
    <location>
        <begin position="571"/>
        <end position="581"/>
    </location>
</feature>
<proteinExistence type="predicted"/>
<feature type="region of interest" description="Disordered" evidence="1">
    <location>
        <begin position="347"/>
        <end position="402"/>
    </location>
</feature>
<evidence type="ECO:0000313" key="2">
    <source>
        <dbReference type="EnsemblMetazoa" id="XP_012060667.1"/>
    </source>
</evidence>
<dbReference type="OrthoDB" id="661148at2759"/>
<accession>A0A158NT09</accession>
<sequence>MSTSSTTKKLSNDPDQEYFCFLLKEGFSLWDYEAIVNFPRLPNYDLQAMRMQLWKQFGVPKNRRIFYIDDDGDRVPIDSECEFDEALKLAKKAFKVNTAIPLIVGSFNMSTLYSNKQNSKMNKTRPNKESKNTNDDPISSFLEKSDSSMLESNSEFDKRKRPILKVLILNRKKSDIKRCDESSNDVTSKEQIKLEGIKIEGIKIPKETNALLRCSDTMPPPWFIEYMEAMKKDMVSTITKEVVKKVTVELNKHLNSFAYPSLKEEQSRSQSYSSLSKRHPKCSFDSNEKNQKRMSSQDEEQSSDASIERVDEPQNVNTTKDLQTKKDMISTISQEVVKEMTEMLNKTSLTSVSSKRHGQSRNQSHLSSLKRFSRYFDPHSREKNQRKMKSQDGEQSSDDASMEHMYESRNVNIADVSRLKKLDHFIENTIRANMKEEKRKRKYQWMASETTDNINSDVGKEQFRSNIREDLIPQKNLPLHVDPKPDETKGVFENELRMSCSVTGHQILDEGHCRDTWCSDIDKTSFCSCNQEEEDDDAFEIIQMPILGNRDESHSEELAAEQRRHDSNRDSPSFELLSESPSPTPTCFMHFNEEHFSANEGNPEYESFSFLNSRYSSIYVIDIHGRIYNDYELAKLNWQSINADLKKRIDKKRNLYITDQLQNTHCSNPILERSNEWKKNPRDEGCNIRDNASNSYDDVRNSHTSYLTVRTHCDSKSQSQCSCQSQTDLNDFTQSFHSHTTSITDTTDIYTEAYGNDKYDEQVMTAKNVQEVGTGTAAVTTTATATATMTATATPRNDHDVRFRSDYIKNEMTNERYFPDVDDYSEDFCTSHNNTPQETSVDRLYQSTQSSRSSDRANSNVESKKTFIGETLDIHWRDPDSAHILPELVTAAAHVGSFAYDTAREVFDKIRAHTREDSVKRQASKHIKRDDQAYSKRRNFQTFTHP</sequence>
<gene>
    <name evidence="2" type="primary">105623905</name>
</gene>
<name>A0A158NT09_ATTCE</name>
<dbReference type="Gene3D" id="3.10.20.90">
    <property type="entry name" value="Phosphatidylinositol 3-kinase Catalytic Subunit, Chain A, domain 1"/>
    <property type="match status" value="1"/>
</dbReference>
<keyword evidence="3" id="KW-1185">Reference proteome</keyword>
<evidence type="ECO:0000256" key="1">
    <source>
        <dbReference type="SAM" id="MobiDB-lite"/>
    </source>
</evidence>
<reference evidence="2" key="2">
    <citation type="submission" date="2016-04" db="UniProtKB">
        <authorList>
            <consortium name="EnsemblMetazoa"/>
        </authorList>
    </citation>
    <scope>IDENTIFICATION</scope>
</reference>
<dbReference type="InParanoid" id="A0A158NT09"/>